<organism evidence="1">
    <name type="scientific">Rhizophora mucronata</name>
    <name type="common">Asiatic mangrove</name>
    <dbReference type="NCBI Taxonomy" id="61149"/>
    <lineage>
        <taxon>Eukaryota</taxon>
        <taxon>Viridiplantae</taxon>
        <taxon>Streptophyta</taxon>
        <taxon>Embryophyta</taxon>
        <taxon>Tracheophyta</taxon>
        <taxon>Spermatophyta</taxon>
        <taxon>Magnoliopsida</taxon>
        <taxon>eudicotyledons</taxon>
        <taxon>Gunneridae</taxon>
        <taxon>Pentapetalae</taxon>
        <taxon>rosids</taxon>
        <taxon>fabids</taxon>
        <taxon>Malpighiales</taxon>
        <taxon>Rhizophoraceae</taxon>
        <taxon>Rhizophora</taxon>
    </lineage>
</organism>
<sequence length="35" mass="4008">MCHRGDKPKRSRFRLVCSLNVNFSSPTLTSNIIQT</sequence>
<dbReference type="AlphaFoldDB" id="A0A2P2IKG2"/>
<reference evidence="1" key="1">
    <citation type="submission" date="2018-02" db="EMBL/GenBank/DDBJ databases">
        <title>Rhizophora mucronata_Transcriptome.</title>
        <authorList>
            <person name="Meera S.P."/>
            <person name="Sreeshan A."/>
            <person name="Augustine A."/>
        </authorList>
    </citation>
    <scope>NUCLEOTIDE SEQUENCE</scope>
    <source>
        <tissue evidence="1">Leaf</tissue>
    </source>
</reference>
<name>A0A2P2IKG2_RHIMU</name>
<accession>A0A2P2IKG2</accession>
<evidence type="ECO:0000313" key="1">
    <source>
        <dbReference type="EMBL" id="MBW81705.1"/>
    </source>
</evidence>
<dbReference type="EMBL" id="GGEC01001222">
    <property type="protein sequence ID" value="MBW81705.1"/>
    <property type="molecule type" value="Transcribed_RNA"/>
</dbReference>
<proteinExistence type="predicted"/>
<protein>
    <submittedName>
        <fullName evidence="1">Uncharacterized protein</fullName>
    </submittedName>
</protein>